<comment type="caution">
    <text evidence="1">The sequence shown here is derived from an EMBL/GenBank/DDBJ whole genome shotgun (WGS) entry which is preliminary data.</text>
</comment>
<keyword evidence="2" id="KW-1185">Reference proteome</keyword>
<proteinExistence type="predicted"/>
<accession>A0AAV3ZMG9</accession>
<name>A0AAV3ZMG9_9GAST</name>
<dbReference type="Proteomes" id="UP000735302">
    <property type="component" value="Unassembled WGS sequence"/>
</dbReference>
<evidence type="ECO:0000313" key="1">
    <source>
        <dbReference type="EMBL" id="GFN96508.1"/>
    </source>
</evidence>
<gene>
    <name evidence="1" type="ORF">PoB_002301400</name>
</gene>
<organism evidence="1 2">
    <name type="scientific">Plakobranchus ocellatus</name>
    <dbReference type="NCBI Taxonomy" id="259542"/>
    <lineage>
        <taxon>Eukaryota</taxon>
        <taxon>Metazoa</taxon>
        <taxon>Spiralia</taxon>
        <taxon>Lophotrochozoa</taxon>
        <taxon>Mollusca</taxon>
        <taxon>Gastropoda</taxon>
        <taxon>Heterobranchia</taxon>
        <taxon>Euthyneura</taxon>
        <taxon>Panpulmonata</taxon>
        <taxon>Sacoglossa</taxon>
        <taxon>Placobranchoidea</taxon>
        <taxon>Plakobranchidae</taxon>
        <taxon>Plakobranchus</taxon>
    </lineage>
</organism>
<protein>
    <submittedName>
        <fullName evidence="1">Uncharacterized protein</fullName>
    </submittedName>
</protein>
<evidence type="ECO:0000313" key="2">
    <source>
        <dbReference type="Proteomes" id="UP000735302"/>
    </source>
</evidence>
<sequence length="77" mass="8669">NGKACFKFGDLKKVVITRVSTVRATGNALENKAVSPNRNSSDRLKVQRNNLSKNELDAEEADQLFGYLNRSRVVIRF</sequence>
<feature type="non-terminal residue" evidence="1">
    <location>
        <position position="1"/>
    </location>
</feature>
<dbReference type="EMBL" id="BLXT01002679">
    <property type="protein sequence ID" value="GFN96508.1"/>
    <property type="molecule type" value="Genomic_DNA"/>
</dbReference>
<dbReference type="AlphaFoldDB" id="A0AAV3ZMG9"/>
<reference evidence="1 2" key="1">
    <citation type="journal article" date="2021" name="Elife">
        <title>Chloroplast acquisition without the gene transfer in kleptoplastic sea slugs, Plakobranchus ocellatus.</title>
        <authorList>
            <person name="Maeda T."/>
            <person name="Takahashi S."/>
            <person name="Yoshida T."/>
            <person name="Shimamura S."/>
            <person name="Takaki Y."/>
            <person name="Nagai Y."/>
            <person name="Toyoda A."/>
            <person name="Suzuki Y."/>
            <person name="Arimoto A."/>
            <person name="Ishii H."/>
            <person name="Satoh N."/>
            <person name="Nishiyama T."/>
            <person name="Hasebe M."/>
            <person name="Maruyama T."/>
            <person name="Minagawa J."/>
            <person name="Obokata J."/>
            <person name="Shigenobu S."/>
        </authorList>
    </citation>
    <scope>NUCLEOTIDE SEQUENCE [LARGE SCALE GENOMIC DNA]</scope>
</reference>